<dbReference type="Pfam" id="PF13557">
    <property type="entry name" value="Phenol_MetA_deg"/>
    <property type="match status" value="1"/>
</dbReference>
<dbReference type="RefSeq" id="WP_126330735.1">
    <property type="nucleotide sequence ID" value="NZ_LR134343.1"/>
</dbReference>
<dbReference type="OrthoDB" id="6648815at2"/>
<evidence type="ECO:0000313" key="3">
    <source>
        <dbReference type="Proteomes" id="UP000274100"/>
    </source>
</evidence>
<organism evidence="2 3">
    <name type="scientific">Moraxella cuniculi</name>
    <dbReference type="NCBI Taxonomy" id="34061"/>
    <lineage>
        <taxon>Bacteria</taxon>
        <taxon>Pseudomonadati</taxon>
        <taxon>Pseudomonadota</taxon>
        <taxon>Gammaproteobacteria</taxon>
        <taxon>Moraxellales</taxon>
        <taxon>Moraxellaceae</taxon>
        <taxon>Moraxella</taxon>
    </lineage>
</organism>
<feature type="chain" id="PRO_5018706503" evidence="1">
    <location>
        <begin position="20"/>
        <end position="309"/>
    </location>
</feature>
<dbReference type="Proteomes" id="UP000274100">
    <property type="component" value="Chromosome"/>
</dbReference>
<dbReference type="InterPro" id="IPR011250">
    <property type="entry name" value="OMP/PagP_B-barrel"/>
</dbReference>
<dbReference type="EMBL" id="LR134343">
    <property type="protein sequence ID" value="VEG13222.1"/>
    <property type="molecule type" value="Genomic_DNA"/>
</dbReference>
<dbReference type="SUPFAM" id="SSF56925">
    <property type="entry name" value="OMPA-like"/>
    <property type="match status" value="1"/>
</dbReference>
<keyword evidence="1" id="KW-0732">Signal</keyword>
<accession>A0A3S4SCQ0</accession>
<name>A0A3S4SCQ0_9GAMM</name>
<dbReference type="AlphaFoldDB" id="A0A3S4SCQ0"/>
<evidence type="ECO:0000256" key="1">
    <source>
        <dbReference type="SAM" id="SignalP"/>
    </source>
</evidence>
<proteinExistence type="predicted"/>
<dbReference type="Gene3D" id="2.40.160.20">
    <property type="match status" value="1"/>
</dbReference>
<protein>
    <submittedName>
        <fullName evidence="2">Uncharacterized protein</fullName>
    </submittedName>
</protein>
<evidence type="ECO:0000313" key="2">
    <source>
        <dbReference type="EMBL" id="VEG13222.1"/>
    </source>
</evidence>
<reference evidence="2 3" key="1">
    <citation type="submission" date="2018-12" db="EMBL/GenBank/DDBJ databases">
        <authorList>
            <consortium name="Pathogen Informatics"/>
        </authorList>
    </citation>
    <scope>NUCLEOTIDE SEQUENCE [LARGE SCALE GENOMIC DNA]</scope>
    <source>
        <strain evidence="2 3">NCTC10297</strain>
    </source>
</reference>
<dbReference type="InterPro" id="IPR025737">
    <property type="entry name" value="FApF"/>
</dbReference>
<feature type="signal peptide" evidence="1">
    <location>
        <begin position="1"/>
        <end position="19"/>
    </location>
</feature>
<gene>
    <name evidence="2" type="ORF">NCTC10297_01184</name>
</gene>
<sequence length="309" mass="33611">MKLKYLMPIFATVSTIAHADLPLTVEDLTTDKNRFKLDTSLSYYNQSQTSLAPQTYGMADLGNGRVIILPAPAAENNSNTDMLIVGAGLRYGISDSWEVGVRGNFVHTTERYTIDQKPNQSNNRFLQDIYLGMQYSFKDNKKFPDSLLFAEISAYDNTQGLRSKSGSSVLVGGTVYTINDPIVLSLTGSYQYNGNRKTLHNTAVDLGDVLAINGVVGFAVNPDITLTGGVGIQYKKADNFEDMGQISHNQTQTLLNLGMAYALSARSNLTANVRTNISGGNNSTLSLGITTKLGALPPPLSEKYRQSNK</sequence>
<dbReference type="KEGG" id="mcun:NCTC10297_01184"/>